<organism evidence="2 3">
    <name type="scientific">Nitrosococcus oceani C-27</name>
    <dbReference type="NCBI Taxonomy" id="314279"/>
    <lineage>
        <taxon>Bacteria</taxon>
        <taxon>Pseudomonadati</taxon>
        <taxon>Pseudomonadota</taxon>
        <taxon>Gammaproteobacteria</taxon>
        <taxon>Chromatiales</taxon>
        <taxon>Chromatiaceae</taxon>
        <taxon>Nitrosococcus</taxon>
    </lineage>
</organism>
<name>A0A0E2ZLR2_9GAMM</name>
<evidence type="ECO:0000313" key="2">
    <source>
        <dbReference type="EMBL" id="KFI19272.1"/>
    </source>
</evidence>
<dbReference type="HOGENOM" id="CLU_1233962_0_0_6"/>
<gene>
    <name evidence="2" type="ORF">IB75_10000</name>
</gene>
<dbReference type="OrthoDB" id="9810361at2"/>
<dbReference type="EMBL" id="JPGN01000060">
    <property type="protein sequence ID" value="KFI19272.1"/>
    <property type="molecule type" value="Genomic_DNA"/>
</dbReference>
<evidence type="ECO:0000256" key="1">
    <source>
        <dbReference type="SAM" id="MobiDB-lite"/>
    </source>
</evidence>
<dbReference type="AlphaFoldDB" id="A0A0E2ZLR2"/>
<evidence type="ECO:0000313" key="3">
    <source>
        <dbReference type="Proteomes" id="UP000028839"/>
    </source>
</evidence>
<protein>
    <recommendedName>
        <fullName evidence="4">Fe-S oxidoreductase</fullName>
    </recommendedName>
</protein>
<evidence type="ECO:0008006" key="4">
    <source>
        <dbReference type="Google" id="ProtNLM"/>
    </source>
</evidence>
<comment type="caution">
    <text evidence="2">The sequence shown here is derived from an EMBL/GenBank/DDBJ whole genome shotgun (WGS) entry which is preliminary data.</text>
</comment>
<feature type="region of interest" description="Disordered" evidence="1">
    <location>
        <begin position="1"/>
        <end position="24"/>
    </location>
</feature>
<reference evidence="2 3" key="1">
    <citation type="submission" date="2014-07" db="EMBL/GenBank/DDBJ databases">
        <title>Comparative analysis of Nitrosococcus oceani genome inventories of strains from Pacific and Atlantic gyres.</title>
        <authorList>
            <person name="Lim C.K."/>
            <person name="Wang L."/>
            <person name="Sayavedra-Soto L.A."/>
            <person name="Klotz M.G."/>
        </authorList>
    </citation>
    <scope>NUCLEOTIDE SEQUENCE [LARGE SCALE GENOMIC DNA]</scope>
    <source>
        <strain evidence="2 3">C-27</strain>
    </source>
</reference>
<dbReference type="InterPro" id="IPR005358">
    <property type="entry name" value="Puta_zinc/iron-chelating_dom"/>
</dbReference>
<proteinExistence type="predicted"/>
<sequence length="224" mass="25179">MKQQSARSPIMPAAPTETSCNKTEGTNHDFLRGLVYTHNRANANTAEVHEAKATLQALVELLVEAGAIDGEALKAKCEQASEQLRREYVERGMAVAMQEFGISKYEFKGAAEIDCKSRVHLCKAACCRLPLALSKEDVQEGIVKWNLGQPYMNLRDTDGYCTHLDRCTGGCTVYEQRPIPCRGYDCRKDKRIWLDFEKGVINPRVDDSDWPECVETQISESRET</sequence>
<dbReference type="Proteomes" id="UP000028839">
    <property type="component" value="Unassembled WGS sequence"/>
</dbReference>
<dbReference type="Pfam" id="PF03692">
    <property type="entry name" value="CxxCxxCC"/>
    <property type="match status" value="1"/>
</dbReference>
<accession>A0A0E2ZLR2</accession>